<evidence type="ECO:0000313" key="2">
    <source>
        <dbReference type="EMBL" id="EZA61353.1"/>
    </source>
</evidence>
<accession>A0A026WZT1</accession>
<dbReference type="OMA" id="WWKDSGQ"/>
<keyword evidence="3" id="KW-1185">Reference proteome</keyword>
<gene>
    <name evidence="2" type="ORF">X777_12060</name>
</gene>
<reference evidence="2 3" key="1">
    <citation type="journal article" date="2014" name="Curr. Biol.">
        <title>The genome of the clonal raider ant Cerapachys biroi.</title>
        <authorList>
            <person name="Oxley P.R."/>
            <person name="Ji L."/>
            <person name="Fetter-Pruneda I."/>
            <person name="McKenzie S.K."/>
            <person name="Li C."/>
            <person name="Hu H."/>
            <person name="Zhang G."/>
            <person name="Kronauer D.J."/>
        </authorList>
    </citation>
    <scope>NUCLEOTIDE SEQUENCE [LARGE SCALE GENOMIC DNA]</scope>
</reference>
<dbReference type="AlphaFoldDB" id="A0A026WZT1"/>
<sequence length="296" mass="33418">MTMIRVIPRIVNTESRLFHMDFHVQDSARLHPTLGIGTKPRDRNKTVESKQSSVEIALVTCRGFEETNQNQEERQDVCVETEVTAPSSNRPSLTQQEDVAAIISEDSKKTVELPQIEDDREEPVKEMASEKSWEQTKRSCESVDRKQNCGDRVIETEEREKCGNWWKDSGQTILQFFAKILGKRTGMAAKGPTDRVLPTGKRVKRASRDGRSHNRHRRGIDGGIRLRRVSNGYIATHAYLQQCHVAPFASTSFFAGSTRYSSEFCSILDTRSSTNVTSSLTLVSSIDAPKRNDVEN</sequence>
<name>A0A026WZT1_OOCBI</name>
<evidence type="ECO:0000256" key="1">
    <source>
        <dbReference type="SAM" id="MobiDB-lite"/>
    </source>
</evidence>
<dbReference type="EMBL" id="KK107061">
    <property type="protein sequence ID" value="EZA61353.1"/>
    <property type="molecule type" value="Genomic_DNA"/>
</dbReference>
<evidence type="ECO:0000313" key="3">
    <source>
        <dbReference type="Proteomes" id="UP000053097"/>
    </source>
</evidence>
<dbReference type="Proteomes" id="UP000053097">
    <property type="component" value="Unassembled WGS sequence"/>
</dbReference>
<feature type="region of interest" description="Disordered" evidence="1">
    <location>
        <begin position="202"/>
        <end position="221"/>
    </location>
</feature>
<protein>
    <submittedName>
        <fullName evidence="2">Uncharacterized protein</fullName>
    </submittedName>
</protein>
<organism evidence="2 3">
    <name type="scientific">Ooceraea biroi</name>
    <name type="common">Clonal raider ant</name>
    <name type="synonym">Cerapachys biroi</name>
    <dbReference type="NCBI Taxonomy" id="2015173"/>
    <lineage>
        <taxon>Eukaryota</taxon>
        <taxon>Metazoa</taxon>
        <taxon>Ecdysozoa</taxon>
        <taxon>Arthropoda</taxon>
        <taxon>Hexapoda</taxon>
        <taxon>Insecta</taxon>
        <taxon>Pterygota</taxon>
        <taxon>Neoptera</taxon>
        <taxon>Endopterygota</taxon>
        <taxon>Hymenoptera</taxon>
        <taxon>Apocrita</taxon>
        <taxon>Aculeata</taxon>
        <taxon>Formicoidea</taxon>
        <taxon>Formicidae</taxon>
        <taxon>Dorylinae</taxon>
        <taxon>Ooceraea</taxon>
    </lineage>
</organism>
<proteinExistence type="predicted"/>